<evidence type="ECO:0000313" key="2">
    <source>
        <dbReference type="EMBL" id="KAL3890531.1"/>
    </source>
</evidence>
<feature type="region of interest" description="Disordered" evidence="1">
    <location>
        <begin position="71"/>
        <end position="92"/>
    </location>
</feature>
<sequence length="152" mass="17533">MIALSNLLNFKVKSVYPAMTGSKDYYFVKLNCVFITMLCDPEKPTITIMWTNTNTANKDGSTTWLEDPAMEDIQIPPSQSTSEMEDSHRDTRSRQMYDYELNDECTYVPNFSKMQEESSPIKPGRKFHDINFEQIPSSQTYITAINYEVAII</sequence>
<evidence type="ECO:0000313" key="3">
    <source>
        <dbReference type="Proteomes" id="UP001634394"/>
    </source>
</evidence>
<comment type="caution">
    <text evidence="2">The sequence shown here is derived from an EMBL/GenBank/DDBJ whole genome shotgun (WGS) entry which is preliminary data.</text>
</comment>
<accession>A0ABD3XY01</accession>
<gene>
    <name evidence="2" type="ORF">ACJMK2_002813</name>
</gene>
<proteinExistence type="predicted"/>
<protein>
    <submittedName>
        <fullName evidence="2">Uncharacterized protein</fullName>
    </submittedName>
</protein>
<name>A0ABD3XY01_SINWO</name>
<dbReference type="AlphaFoldDB" id="A0ABD3XY01"/>
<organism evidence="2 3">
    <name type="scientific">Sinanodonta woodiana</name>
    <name type="common">Chinese pond mussel</name>
    <name type="synonym">Anodonta woodiana</name>
    <dbReference type="NCBI Taxonomy" id="1069815"/>
    <lineage>
        <taxon>Eukaryota</taxon>
        <taxon>Metazoa</taxon>
        <taxon>Spiralia</taxon>
        <taxon>Lophotrochozoa</taxon>
        <taxon>Mollusca</taxon>
        <taxon>Bivalvia</taxon>
        <taxon>Autobranchia</taxon>
        <taxon>Heteroconchia</taxon>
        <taxon>Palaeoheterodonta</taxon>
        <taxon>Unionida</taxon>
        <taxon>Unionoidea</taxon>
        <taxon>Unionidae</taxon>
        <taxon>Unioninae</taxon>
        <taxon>Sinanodonta</taxon>
    </lineage>
</organism>
<evidence type="ECO:0000256" key="1">
    <source>
        <dbReference type="SAM" id="MobiDB-lite"/>
    </source>
</evidence>
<keyword evidence="3" id="KW-1185">Reference proteome</keyword>
<dbReference type="Proteomes" id="UP001634394">
    <property type="component" value="Unassembled WGS sequence"/>
</dbReference>
<reference evidence="2 3" key="1">
    <citation type="submission" date="2024-11" db="EMBL/GenBank/DDBJ databases">
        <title>Chromosome-level genome assembly of the freshwater bivalve Anodonta woodiana.</title>
        <authorList>
            <person name="Chen X."/>
        </authorList>
    </citation>
    <scope>NUCLEOTIDE SEQUENCE [LARGE SCALE GENOMIC DNA]</scope>
    <source>
        <strain evidence="2">MN2024</strain>
        <tissue evidence="2">Gills</tissue>
    </source>
</reference>
<dbReference type="EMBL" id="JBJQND010000001">
    <property type="protein sequence ID" value="KAL3890531.1"/>
    <property type="molecule type" value="Genomic_DNA"/>
</dbReference>